<keyword evidence="3" id="KW-1185">Reference proteome</keyword>
<dbReference type="Proteomes" id="UP000198964">
    <property type="component" value="Unassembled WGS sequence"/>
</dbReference>
<dbReference type="InterPro" id="IPR011110">
    <property type="entry name" value="Reg_prop"/>
</dbReference>
<evidence type="ECO:0000313" key="3">
    <source>
        <dbReference type="Proteomes" id="UP000198964"/>
    </source>
</evidence>
<dbReference type="Pfam" id="PF07494">
    <property type="entry name" value="Reg_prop"/>
    <property type="match status" value="2"/>
</dbReference>
<accession>A0A1I2MLA9</accession>
<organism evidence="2 3">
    <name type="scientific">Sunxiuqinia elliptica</name>
    <dbReference type="NCBI Taxonomy" id="655355"/>
    <lineage>
        <taxon>Bacteria</taxon>
        <taxon>Pseudomonadati</taxon>
        <taxon>Bacteroidota</taxon>
        <taxon>Bacteroidia</taxon>
        <taxon>Marinilabiliales</taxon>
        <taxon>Prolixibacteraceae</taxon>
        <taxon>Sunxiuqinia</taxon>
    </lineage>
</organism>
<dbReference type="InterPro" id="IPR015943">
    <property type="entry name" value="WD40/YVTN_repeat-like_dom_sf"/>
</dbReference>
<gene>
    <name evidence="2" type="ORF">SAMN05216283_12027</name>
</gene>
<evidence type="ECO:0000313" key="2">
    <source>
        <dbReference type="EMBL" id="SFF89911.1"/>
    </source>
</evidence>
<dbReference type="Gene3D" id="2.130.10.10">
    <property type="entry name" value="YVTN repeat-like/Quinoprotein amine dehydrogenase"/>
    <property type="match status" value="2"/>
</dbReference>
<reference evidence="2 3" key="1">
    <citation type="submission" date="2016-10" db="EMBL/GenBank/DDBJ databases">
        <authorList>
            <person name="de Groot N.N."/>
        </authorList>
    </citation>
    <scope>NUCLEOTIDE SEQUENCE [LARGE SCALE GENOMIC DNA]</scope>
    <source>
        <strain evidence="2 3">CGMCC 1.9156</strain>
    </source>
</reference>
<name>A0A1I2MLA9_9BACT</name>
<dbReference type="SMART" id="SM00635">
    <property type="entry name" value="BID_2"/>
    <property type="match status" value="1"/>
</dbReference>
<dbReference type="STRING" id="655355.SAMN05216283_12027"/>
<dbReference type="InterPro" id="IPR003343">
    <property type="entry name" value="Big_2"/>
</dbReference>
<protein>
    <submittedName>
        <fullName evidence="2">Two component regulator propeller</fullName>
    </submittedName>
</protein>
<dbReference type="SUPFAM" id="SSF49373">
    <property type="entry name" value="Invasin/intimin cell-adhesion fragments"/>
    <property type="match status" value="1"/>
</dbReference>
<dbReference type="SUPFAM" id="SSF63829">
    <property type="entry name" value="Calcium-dependent phosphotriesterase"/>
    <property type="match status" value="1"/>
</dbReference>
<proteinExistence type="predicted"/>
<dbReference type="InterPro" id="IPR008964">
    <property type="entry name" value="Invasin/intimin_cell_adhesion"/>
</dbReference>
<evidence type="ECO:0000259" key="1">
    <source>
        <dbReference type="SMART" id="SM00635"/>
    </source>
</evidence>
<dbReference type="EMBL" id="FONW01000020">
    <property type="protein sequence ID" value="SFF89911.1"/>
    <property type="molecule type" value="Genomic_DNA"/>
</dbReference>
<dbReference type="PROSITE" id="PS51257">
    <property type="entry name" value="PROKAR_LIPOPROTEIN"/>
    <property type="match status" value="1"/>
</dbReference>
<dbReference type="RefSeq" id="WP_170847036.1">
    <property type="nucleotide sequence ID" value="NZ_FONW01000020.1"/>
</dbReference>
<dbReference type="Gene3D" id="2.60.40.1080">
    <property type="match status" value="1"/>
</dbReference>
<dbReference type="AlphaFoldDB" id="A0A1I2MLA9"/>
<dbReference type="Pfam" id="PF02368">
    <property type="entry name" value="Big_2"/>
    <property type="match status" value="1"/>
</dbReference>
<feature type="domain" description="BIG2" evidence="1">
    <location>
        <begin position="27"/>
        <end position="103"/>
    </location>
</feature>
<sequence length="400" mass="44056">MKAQFFKCITVIGLIGILLACEKEEIPVSGINLSETTIALSVDSTTTLLAEIAPSDASNKTLHWSSSDPAIALVSPDGMISGISPGTATITVESDGGFVETCRVDIFQIIEHDPIDKIQFGASPFVAFDRNDNLWYGGYGGYGGLYKIGFDGSGGQFYSLNTDVHAFAFDSENNLWVATHSMGLLKFDGQTWSSYDTSNSEIPTNSITSIGIDNNDKVWMGLSGGQNKVASFDGIQWRTYESEECLVEEFYVFDIKADRQNNMWFAHYNGVSMFDGSVWSSVITDNKLTGLNVLGVDEDNESNIWFTSSLYGIFKYDGTNTINYNTKNSDLSSTNIQSIMVDEKGNIWLGLGGGISRFDGETWTDLNYRDFHFADIRASAIDSKGNKWFASPTKIYELKD</sequence>